<evidence type="ECO:0000256" key="5">
    <source>
        <dbReference type="ARBA" id="ARBA00034865"/>
    </source>
</evidence>
<dbReference type="Pfam" id="PF21711">
    <property type="entry name" value="DCTN5"/>
    <property type="match status" value="1"/>
</dbReference>
<dbReference type="SUPFAM" id="SSF51161">
    <property type="entry name" value="Trimeric LpxA-like enzymes"/>
    <property type="match status" value="1"/>
</dbReference>
<keyword evidence="3" id="KW-0206">Cytoskeleton</keyword>
<sequence>MDQWVETSLKNRLHKTCKIKGLKQVALAGQCTICENCHLNAQFNPIKVGKCCFLEPFVTIDSSKAEVRLGSYTRIGSRSIIRSGATVGSRVDIGSGCILEPGCVIRDCCVIEDHVRIPANYLVPPFTRLTKETDILREYELSPSYRQINEDKLRILQAVGVRVENNRN</sequence>
<evidence type="ECO:0000313" key="6">
    <source>
        <dbReference type="EMBL" id="KAG7726976.1"/>
    </source>
</evidence>
<dbReference type="InterPro" id="IPR047125">
    <property type="entry name" value="DCTN5"/>
</dbReference>
<dbReference type="Proteomes" id="UP000697297">
    <property type="component" value="Unassembled WGS sequence"/>
</dbReference>
<dbReference type="AlphaFoldDB" id="A0AAN6I0H2"/>
<dbReference type="GO" id="GO:0005869">
    <property type="term" value="C:dynactin complex"/>
    <property type="evidence" value="ECO:0007669"/>
    <property type="project" value="TreeGrafter"/>
</dbReference>
<evidence type="ECO:0000256" key="2">
    <source>
        <dbReference type="ARBA" id="ARBA00022490"/>
    </source>
</evidence>
<evidence type="ECO:0000313" key="9">
    <source>
        <dbReference type="Proteomes" id="UP000738402"/>
    </source>
</evidence>
<comment type="similarity">
    <text evidence="4">Belongs to the dynactin subunits 5/6 family. Dynactin subunit 5 subfamily.</text>
</comment>
<comment type="caution">
    <text evidence="6">The sequence shown here is derived from an EMBL/GenBank/DDBJ whole genome shotgun (WGS) entry which is preliminary data.</text>
</comment>
<dbReference type="InterPro" id="IPR011004">
    <property type="entry name" value="Trimer_LpxA-like_sf"/>
</dbReference>
<evidence type="ECO:0000256" key="1">
    <source>
        <dbReference type="ARBA" id="ARBA00004245"/>
    </source>
</evidence>
<reference evidence="6 8" key="1">
    <citation type="journal article" date="2021" name="G3 (Bethesda)">
        <title>Genomic diversity, chromosomal rearrangements, and interspecies hybridization in the ogataea polymorpha species complex.</title>
        <authorList>
            <person name="Hanson S.J."/>
            <person name="Cinneide E.O."/>
            <person name="Salzberg L.I."/>
            <person name="Wolfe K.H."/>
            <person name="McGowan J."/>
            <person name="Fitzpatrick D.A."/>
            <person name="Matlin K."/>
        </authorList>
    </citation>
    <scope>NUCLEOTIDE SEQUENCE</scope>
    <source>
        <strain evidence="7">81-436-3</strain>
        <strain evidence="6">83-405-1</strain>
    </source>
</reference>
<gene>
    <name evidence="6" type="ORF">KL933_003259</name>
    <name evidence="7" type="ORF">KL946_003906</name>
</gene>
<evidence type="ECO:0000313" key="8">
    <source>
        <dbReference type="Proteomes" id="UP000697297"/>
    </source>
</evidence>
<evidence type="ECO:0000256" key="3">
    <source>
        <dbReference type="ARBA" id="ARBA00023212"/>
    </source>
</evidence>
<evidence type="ECO:0000256" key="4">
    <source>
        <dbReference type="ARBA" id="ARBA00034706"/>
    </source>
</evidence>
<dbReference type="Gene3D" id="2.160.10.10">
    <property type="entry name" value="Hexapeptide repeat proteins"/>
    <property type="match status" value="1"/>
</dbReference>
<evidence type="ECO:0000313" key="7">
    <source>
        <dbReference type="EMBL" id="KAG7763805.1"/>
    </source>
</evidence>
<dbReference type="Proteomes" id="UP000738402">
    <property type="component" value="Unassembled WGS sequence"/>
</dbReference>
<dbReference type="EMBL" id="JAHLUH010000008">
    <property type="protein sequence ID" value="KAG7726976.1"/>
    <property type="molecule type" value="Genomic_DNA"/>
</dbReference>
<proteinExistence type="inferred from homology"/>
<keyword evidence="8" id="KW-1185">Reference proteome</keyword>
<accession>A0AAN6I0H2</accession>
<keyword evidence="2" id="KW-0963">Cytoplasm</keyword>
<dbReference type="PANTHER" id="PTHR46126">
    <property type="entry name" value="DYNACTIN SUBUNIT 5"/>
    <property type="match status" value="1"/>
</dbReference>
<dbReference type="PANTHER" id="PTHR46126:SF1">
    <property type="entry name" value="DYNACTIN SUBUNIT 5"/>
    <property type="match status" value="1"/>
</dbReference>
<organism evidence="6 9">
    <name type="scientific">Ogataea haglerorum</name>
    <dbReference type="NCBI Taxonomy" id="1937702"/>
    <lineage>
        <taxon>Eukaryota</taxon>
        <taxon>Fungi</taxon>
        <taxon>Dikarya</taxon>
        <taxon>Ascomycota</taxon>
        <taxon>Saccharomycotina</taxon>
        <taxon>Pichiomycetes</taxon>
        <taxon>Pichiales</taxon>
        <taxon>Pichiaceae</taxon>
        <taxon>Ogataea</taxon>
    </lineage>
</organism>
<dbReference type="EMBL" id="JAHLUN010000010">
    <property type="protein sequence ID" value="KAG7763805.1"/>
    <property type="molecule type" value="Genomic_DNA"/>
</dbReference>
<name>A0AAN6I0H2_9ASCO</name>
<comment type="subcellular location">
    <subcellularLocation>
        <location evidence="1">Cytoplasm</location>
        <location evidence="1">Cytoskeleton</location>
    </subcellularLocation>
</comment>
<protein>
    <recommendedName>
        <fullName evidence="5">Dynactin subunit 5</fullName>
    </recommendedName>
</protein>